<reference evidence="8 9" key="1">
    <citation type="submission" date="2020-08" db="EMBL/GenBank/DDBJ databases">
        <title>Genomic Encyclopedia of Type Strains, Phase IV (KMG-IV): sequencing the most valuable type-strain genomes for metagenomic binning, comparative biology and taxonomic classification.</title>
        <authorList>
            <person name="Goeker M."/>
        </authorList>
    </citation>
    <scope>NUCLEOTIDE SEQUENCE [LARGE SCALE GENOMIC DNA]</scope>
    <source>
        <strain evidence="8 9">DSM 28570</strain>
    </source>
</reference>
<dbReference type="SUPFAM" id="SSF56925">
    <property type="entry name" value="OMPA-like"/>
    <property type="match status" value="1"/>
</dbReference>
<gene>
    <name evidence="8" type="ORF">HNQ81_000912</name>
</gene>
<protein>
    <submittedName>
        <fullName evidence="8">Palmitoyl transferase</fullName>
        <ecNumber evidence="8">2.3.1.-</ecNumber>
    </submittedName>
</protein>
<evidence type="ECO:0000313" key="9">
    <source>
        <dbReference type="Proteomes" id="UP000539642"/>
    </source>
</evidence>
<comment type="similarity">
    <text evidence="2">Belongs to the lipid A palmitoyltransferase family.</text>
</comment>
<dbReference type="AlphaFoldDB" id="A0A840V0F8"/>
<keyword evidence="3 8" id="KW-0808">Transferase</keyword>
<organism evidence="8 9">
    <name type="scientific">Desulfoprunum benzoelyticum</name>
    <dbReference type="NCBI Taxonomy" id="1506996"/>
    <lineage>
        <taxon>Bacteria</taxon>
        <taxon>Pseudomonadati</taxon>
        <taxon>Thermodesulfobacteriota</taxon>
        <taxon>Desulfobulbia</taxon>
        <taxon>Desulfobulbales</taxon>
        <taxon>Desulfobulbaceae</taxon>
        <taxon>Desulfoprunum</taxon>
    </lineage>
</organism>
<evidence type="ECO:0000256" key="5">
    <source>
        <dbReference type="ARBA" id="ARBA00023136"/>
    </source>
</evidence>
<dbReference type="Pfam" id="PF07017">
    <property type="entry name" value="PagP"/>
    <property type="match status" value="1"/>
</dbReference>
<comment type="subcellular location">
    <subcellularLocation>
        <location evidence="1">Cell outer membrane</location>
    </subcellularLocation>
</comment>
<keyword evidence="7 8" id="KW-0012">Acyltransferase</keyword>
<dbReference type="EMBL" id="JACHEO010000003">
    <property type="protein sequence ID" value="MBB5347199.1"/>
    <property type="molecule type" value="Genomic_DNA"/>
</dbReference>
<dbReference type="InterPro" id="IPR009746">
    <property type="entry name" value="LipidA_acyl_PagP"/>
</dbReference>
<dbReference type="RefSeq" id="WP_183348738.1">
    <property type="nucleotide sequence ID" value="NZ_JACHEO010000003.1"/>
</dbReference>
<evidence type="ECO:0000256" key="4">
    <source>
        <dbReference type="ARBA" id="ARBA00022729"/>
    </source>
</evidence>
<evidence type="ECO:0000313" key="8">
    <source>
        <dbReference type="EMBL" id="MBB5347199.1"/>
    </source>
</evidence>
<evidence type="ECO:0000256" key="2">
    <source>
        <dbReference type="ARBA" id="ARBA00006368"/>
    </source>
</evidence>
<accession>A0A840V0F8</accession>
<keyword evidence="4" id="KW-0732">Signal</keyword>
<dbReference type="InterPro" id="IPR011250">
    <property type="entry name" value="OMP/PagP_B-barrel"/>
</dbReference>
<comment type="caution">
    <text evidence="8">The sequence shown here is derived from an EMBL/GenBank/DDBJ whole genome shotgun (WGS) entry which is preliminary data.</text>
</comment>
<keyword evidence="5" id="KW-0472">Membrane</keyword>
<evidence type="ECO:0000256" key="7">
    <source>
        <dbReference type="ARBA" id="ARBA00023315"/>
    </source>
</evidence>
<keyword evidence="9" id="KW-1185">Reference proteome</keyword>
<proteinExistence type="inferred from homology"/>
<dbReference type="GO" id="GO:0009279">
    <property type="term" value="C:cell outer membrane"/>
    <property type="evidence" value="ECO:0007669"/>
    <property type="project" value="UniProtKB-SubCell"/>
</dbReference>
<evidence type="ECO:0000256" key="6">
    <source>
        <dbReference type="ARBA" id="ARBA00023237"/>
    </source>
</evidence>
<dbReference type="EC" id="2.3.1.-" evidence="8"/>
<evidence type="ECO:0000256" key="3">
    <source>
        <dbReference type="ARBA" id="ARBA00022679"/>
    </source>
</evidence>
<dbReference type="Gene3D" id="2.40.160.20">
    <property type="match status" value="1"/>
</dbReference>
<sequence length="167" mass="18814">MNDTTPFAIADPEDQEKGWFHGAWGGIKQIWDKGNSDFYLSGRYWHTSLGFTDEDRDRYDDWGLGGGYGRSLTDEKGNQRMLYALIAQDSFEKPMYLTGVGWLAQWRMPGDLRVGAGYSVAIIANSIATDYIPFPAPAPLVSIGNEKVSLYCTFFNSILYFFAKTSF</sequence>
<name>A0A840V0F8_9BACT</name>
<dbReference type="Proteomes" id="UP000539642">
    <property type="component" value="Unassembled WGS sequence"/>
</dbReference>
<keyword evidence="6" id="KW-0998">Cell outer membrane</keyword>
<dbReference type="GO" id="GO:0016746">
    <property type="term" value="F:acyltransferase activity"/>
    <property type="evidence" value="ECO:0007669"/>
    <property type="project" value="UniProtKB-KW"/>
</dbReference>
<evidence type="ECO:0000256" key="1">
    <source>
        <dbReference type="ARBA" id="ARBA00004442"/>
    </source>
</evidence>